<keyword evidence="4 6" id="KW-0378">Hydrolase</keyword>
<dbReference type="PRINTS" id="PR00118">
    <property type="entry name" value="BLACTAMASEA"/>
</dbReference>
<dbReference type="RefSeq" id="WP_342626939.1">
    <property type="nucleotide sequence ID" value="NZ_CP152276.1"/>
</dbReference>
<keyword evidence="10" id="KW-1185">Reference proteome</keyword>
<dbReference type="InterPro" id="IPR000871">
    <property type="entry name" value="Beta-lactam_class-A"/>
</dbReference>
<comment type="catalytic activity">
    <reaction evidence="1 6">
        <text>a beta-lactam + H2O = a substituted beta-amino acid</text>
        <dbReference type="Rhea" id="RHEA:20401"/>
        <dbReference type="ChEBI" id="CHEBI:15377"/>
        <dbReference type="ChEBI" id="CHEBI:35627"/>
        <dbReference type="ChEBI" id="CHEBI:140347"/>
        <dbReference type="EC" id="3.5.2.6"/>
    </reaction>
</comment>
<keyword evidence="7" id="KW-0732">Signal</keyword>
<gene>
    <name evidence="9" type="primary">bla</name>
    <name evidence="9" type="ORF">AAC691_11195</name>
</gene>
<evidence type="ECO:0000313" key="9">
    <source>
        <dbReference type="EMBL" id="XAE40910.1"/>
    </source>
</evidence>
<keyword evidence="5 6" id="KW-0046">Antibiotic resistance</keyword>
<organism evidence="9 10">
    <name type="scientific">Nguyenibacter vanlangensis</name>
    <dbReference type="NCBI Taxonomy" id="1216886"/>
    <lineage>
        <taxon>Bacteria</taxon>
        <taxon>Pseudomonadati</taxon>
        <taxon>Pseudomonadota</taxon>
        <taxon>Alphaproteobacteria</taxon>
        <taxon>Acetobacterales</taxon>
        <taxon>Acetobacteraceae</taxon>
        <taxon>Nguyenibacter</taxon>
    </lineage>
</organism>
<protein>
    <recommendedName>
        <fullName evidence="3 6">Beta-lactamase</fullName>
        <ecNumber evidence="3 6">3.5.2.6</ecNumber>
    </recommendedName>
</protein>
<evidence type="ECO:0000256" key="2">
    <source>
        <dbReference type="ARBA" id="ARBA00009009"/>
    </source>
</evidence>
<dbReference type="Gene3D" id="3.40.710.10">
    <property type="entry name" value="DD-peptidase/beta-lactamase superfamily"/>
    <property type="match status" value="1"/>
</dbReference>
<name>A0ABZ3CZQ1_9PROT</name>
<evidence type="ECO:0000313" key="10">
    <source>
        <dbReference type="Proteomes" id="UP001449795"/>
    </source>
</evidence>
<dbReference type="Proteomes" id="UP001449795">
    <property type="component" value="Chromosome"/>
</dbReference>
<evidence type="ECO:0000256" key="6">
    <source>
        <dbReference type="RuleBase" id="RU361140"/>
    </source>
</evidence>
<evidence type="ECO:0000256" key="3">
    <source>
        <dbReference type="ARBA" id="ARBA00012865"/>
    </source>
</evidence>
<dbReference type="InterPro" id="IPR023650">
    <property type="entry name" value="Beta-lactam_class-A_AS"/>
</dbReference>
<accession>A0ABZ3CZQ1</accession>
<feature type="signal peptide" evidence="7">
    <location>
        <begin position="1"/>
        <end position="30"/>
    </location>
</feature>
<dbReference type="InterPro" id="IPR012338">
    <property type="entry name" value="Beta-lactam/transpept-like"/>
</dbReference>
<dbReference type="EC" id="3.5.2.6" evidence="3 6"/>
<sequence>MPTTPSATRRRTAIGLSALLTVPFLRPARATTAAAPAASASGIAASHIAALAAIESRHGGRLGVFARDTAGEGTLAWRADERFTLCSTFKGLLAALILARAAAGQDDLAQPIAYTARDLARAGYPDFACPVTAARLGDRPRESMTVGELCQAAVEASDNLAAILLMRRAGGPAGLTRFVRTLGDATTRIDRYEPDANAYRGALDTTTPRAIVATTRAILLGNALPPPARARLESWMVAARPGRNRLRAALPPDWIAGDRPGTYGPEETNDIALVHPPGRAPLLVAAYYHAPTVPPAEREAVLRQVGAVFVDWAVSSR</sequence>
<evidence type="ECO:0000259" key="8">
    <source>
        <dbReference type="Pfam" id="PF13354"/>
    </source>
</evidence>
<dbReference type="PANTHER" id="PTHR35333:SF3">
    <property type="entry name" value="BETA-LACTAMASE-TYPE TRANSPEPTIDASE FOLD CONTAINING PROTEIN"/>
    <property type="match status" value="1"/>
</dbReference>
<dbReference type="PANTHER" id="PTHR35333">
    <property type="entry name" value="BETA-LACTAMASE"/>
    <property type="match status" value="1"/>
</dbReference>
<dbReference type="SUPFAM" id="SSF56601">
    <property type="entry name" value="beta-lactamase/transpeptidase-like"/>
    <property type="match status" value="1"/>
</dbReference>
<dbReference type="Pfam" id="PF13354">
    <property type="entry name" value="Beta-lactamase2"/>
    <property type="match status" value="1"/>
</dbReference>
<feature type="domain" description="Beta-lactamase class A catalytic" evidence="8">
    <location>
        <begin position="63"/>
        <end position="287"/>
    </location>
</feature>
<dbReference type="InterPro" id="IPR045155">
    <property type="entry name" value="Beta-lactam_cat"/>
</dbReference>
<comment type="similarity">
    <text evidence="2 6">Belongs to the class-A beta-lactamase family.</text>
</comment>
<dbReference type="NCBIfam" id="NF033103">
    <property type="entry name" value="bla_class_A"/>
    <property type="match status" value="1"/>
</dbReference>
<dbReference type="EMBL" id="CP152276">
    <property type="protein sequence ID" value="XAE40910.1"/>
    <property type="molecule type" value="Genomic_DNA"/>
</dbReference>
<evidence type="ECO:0000256" key="4">
    <source>
        <dbReference type="ARBA" id="ARBA00022801"/>
    </source>
</evidence>
<evidence type="ECO:0000256" key="5">
    <source>
        <dbReference type="ARBA" id="ARBA00023251"/>
    </source>
</evidence>
<evidence type="ECO:0000256" key="1">
    <source>
        <dbReference type="ARBA" id="ARBA00001526"/>
    </source>
</evidence>
<dbReference type="GO" id="GO:0008800">
    <property type="term" value="F:beta-lactamase activity"/>
    <property type="evidence" value="ECO:0007669"/>
    <property type="project" value="UniProtKB-EC"/>
</dbReference>
<evidence type="ECO:0000256" key="7">
    <source>
        <dbReference type="SAM" id="SignalP"/>
    </source>
</evidence>
<feature type="chain" id="PRO_5047314893" description="Beta-lactamase" evidence="7">
    <location>
        <begin position="31"/>
        <end position="317"/>
    </location>
</feature>
<reference evidence="9 10" key="1">
    <citation type="submission" date="2024-04" db="EMBL/GenBank/DDBJ databases">
        <title>Complete genome sequence of Nguyenibacter vanlangesis HBCM-1154, a strain capable of nitrogen fixation, IAA production, and phosphorus solubilization isolated from sugarcane soil.</title>
        <authorList>
            <person name="MY HANH P."/>
        </authorList>
    </citation>
    <scope>NUCLEOTIDE SEQUENCE [LARGE SCALE GENOMIC DNA]</scope>
    <source>
        <strain evidence="9 10">HBCM 1154</strain>
    </source>
</reference>
<dbReference type="PROSITE" id="PS00146">
    <property type="entry name" value="BETA_LACTAMASE_A"/>
    <property type="match status" value="1"/>
</dbReference>
<proteinExistence type="inferred from homology"/>